<evidence type="ECO:0000313" key="1">
    <source>
        <dbReference type="EMBL" id="BCU70360.1"/>
    </source>
</evidence>
<organism evidence="1 2">
    <name type="scientific">Stygiolobus caldivivus</name>
    <dbReference type="NCBI Taxonomy" id="2824673"/>
    <lineage>
        <taxon>Archaea</taxon>
        <taxon>Thermoproteota</taxon>
        <taxon>Thermoprotei</taxon>
        <taxon>Sulfolobales</taxon>
        <taxon>Sulfolobaceae</taxon>
        <taxon>Stygiolobus</taxon>
    </lineage>
</organism>
<accession>A0A8D5U681</accession>
<gene>
    <name evidence="1" type="ORF">KN1_16570</name>
</gene>
<dbReference type="EMBL" id="AP024597">
    <property type="protein sequence ID" value="BCU70360.1"/>
    <property type="molecule type" value="Genomic_DNA"/>
</dbReference>
<name>A0A8D5U681_9CREN</name>
<protein>
    <submittedName>
        <fullName evidence="1">Uncharacterized protein</fullName>
    </submittedName>
</protein>
<evidence type="ECO:0000313" key="2">
    <source>
        <dbReference type="Proteomes" id="UP000825123"/>
    </source>
</evidence>
<dbReference type="AlphaFoldDB" id="A0A8D5U681"/>
<dbReference type="GeneID" id="66163374"/>
<reference evidence="1 2" key="1">
    <citation type="submission" date="2021-04" db="EMBL/GenBank/DDBJ databases">
        <title>Complete genome sequence of Stygiolobus sp. KN-1.</title>
        <authorList>
            <person name="Nakamura K."/>
            <person name="Sakai H."/>
            <person name="Kurosawa N."/>
        </authorList>
    </citation>
    <scope>NUCLEOTIDE SEQUENCE [LARGE SCALE GENOMIC DNA]</scope>
    <source>
        <strain evidence="1 2">KN-1</strain>
    </source>
</reference>
<keyword evidence="2" id="KW-1185">Reference proteome</keyword>
<proteinExistence type="predicted"/>
<dbReference type="KEGG" id="csty:KN1_16570"/>
<sequence length="342" mass="40087">MALSLDELLQYYPDETTVRLILNTSCDKVDDYVKDARFFHKYISVLDMLIPCIKDSKSLADNLAKEVYIGNRLASWKVIVSAYKLGLIGKDFIISHKESIDSLLISPEAWIVLSEVSDIVLDKLVENSSKLFKLLVTDEGLWEVVLRLNLKVPASVLDEYPIKSGSVRRKHFWKYLIKHSKEKRAKEIVLNALSRGNLTAWYYIPQFLEVGLISEGEIYSRLPGLIKKIRTKKAWVVISRISSILDKEFFSQYVGIFFERFFDGKIFRGLLKSGILTPEYREYYLELLMFNYRAWKYVRYAIKYGFVTKEELDIFREYFEYFVKSSPELKQYEGAIRKELGW</sequence>
<dbReference type="RefSeq" id="WP_221286933.1">
    <property type="nucleotide sequence ID" value="NZ_AP024597.1"/>
</dbReference>
<dbReference type="Proteomes" id="UP000825123">
    <property type="component" value="Chromosome"/>
</dbReference>